<organism evidence="1 2">
    <name type="scientific">Mojavia pulchra JT2-VF2</name>
    <dbReference type="NCBI Taxonomy" id="287848"/>
    <lineage>
        <taxon>Bacteria</taxon>
        <taxon>Bacillati</taxon>
        <taxon>Cyanobacteriota</taxon>
        <taxon>Cyanophyceae</taxon>
        <taxon>Nostocales</taxon>
        <taxon>Nostocaceae</taxon>
    </lineage>
</organism>
<protein>
    <submittedName>
        <fullName evidence="1">Uncharacterized protein</fullName>
    </submittedName>
</protein>
<evidence type="ECO:0000313" key="1">
    <source>
        <dbReference type="EMBL" id="MBW4559637.1"/>
    </source>
</evidence>
<dbReference type="EMBL" id="JAHHHN010000001">
    <property type="protein sequence ID" value="MBW4559637.1"/>
    <property type="molecule type" value="Genomic_DNA"/>
</dbReference>
<dbReference type="AlphaFoldDB" id="A0A951UDL4"/>
<proteinExistence type="predicted"/>
<comment type="caution">
    <text evidence="1">The sequence shown here is derived from an EMBL/GenBank/DDBJ whole genome shotgun (WGS) entry which is preliminary data.</text>
</comment>
<gene>
    <name evidence="1" type="ORF">KME32_00525</name>
</gene>
<evidence type="ECO:0000313" key="2">
    <source>
        <dbReference type="Proteomes" id="UP000715781"/>
    </source>
</evidence>
<dbReference type="Proteomes" id="UP000715781">
    <property type="component" value="Unassembled WGS sequence"/>
</dbReference>
<sequence length="87" mass="9691">MNRASKVEAILHAWLEFMALVDLNNAKVPSNEAVLSGVELNGNLVKINQSNFAEIKRKVSEETGQEDTIWVLSFPQLSTVNQGKSEY</sequence>
<name>A0A951UDL4_9NOST</name>
<reference evidence="1" key="1">
    <citation type="submission" date="2021-05" db="EMBL/GenBank/DDBJ databases">
        <authorList>
            <person name="Pietrasiak N."/>
            <person name="Ward R."/>
            <person name="Stajich J.E."/>
            <person name="Kurbessoian T."/>
        </authorList>
    </citation>
    <scope>NUCLEOTIDE SEQUENCE</scope>
    <source>
        <strain evidence="1">JT2-VF2</strain>
    </source>
</reference>
<reference evidence="1" key="2">
    <citation type="journal article" date="2022" name="Microbiol. Resour. Announc.">
        <title>Metagenome Sequencing to Explore Phylogenomics of Terrestrial Cyanobacteria.</title>
        <authorList>
            <person name="Ward R.D."/>
            <person name="Stajich J.E."/>
            <person name="Johansen J.R."/>
            <person name="Huntemann M."/>
            <person name="Clum A."/>
            <person name="Foster B."/>
            <person name="Foster B."/>
            <person name="Roux S."/>
            <person name="Palaniappan K."/>
            <person name="Varghese N."/>
            <person name="Mukherjee S."/>
            <person name="Reddy T.B.K."/>
            <person name="Daum C."/>
            <person name="Copeland A."/>
            <person name="Chen I.A."/>
            <person name="Ivanova N.N."/>
            <person name="Kyrpides N.C."/>
            <person name="Shapiro N."/>
            <person name="Eloe-Fadrosh E.A."/>
            <person name="Pietrasiak N."/>
        </authorList>
    </citation>
    <scope>NUCLEOTIDE SEQUENCE</scope>
    <source>
        <strain evidence="1">JT2-VF2</strain>
    </source>
</reference>
<accession>A0A951UDL4</accession>